<proteinExistence type="predicted"/>
<sequence length="122" mass="13395">MNLNPMLLPVFVQDTLRSAGGCKAGKGTPYLFVYEYHPETASNQRKALITCLLGPPPSAWLQRKTRAPFVVHWSFKPFQRLRPARASPSTSANLVKRSATGTSGNTNGNTNGSKSNKNARRH</sequence>
<evidence type="ECO:0000256" key="1">
    <source>
        <dbReference type="SAM" id="MobiDB-lite"/>
    </source>
</evidence>
<feature type="compositionally biased region" description="Low complexity" evidence="1">
    <location>
        <begin position="98"/>
        <end position="116"/>
    </location>
</feature>
<dbReference type="Proteomes" id="UP000034112">
    <property type="component" value="Unassembled WGS sequence"/>
</dbReference>
<evidence type="ECO:0000313" key="3">
    <source>
        <dbReference type="Proteomes" id="UP000034112"/>
    </source>
</evidence>
<reference evidence="3" key="1">
    <citation type="journal article" date="2015" name="Genome Announc.">
        <title>Draft whole-genome sequence of the biocontrol agent Trichoderma harzianum T6776.</title>
        <authorList>
            <person name="Baroncelli R."/>
            <person name="Piaggeschi G."/>
            <person name="Fiorini L."/>
            <person name="Bertolini E."/>
            <person name="Zapparata A."/>
            <person name="Pe M.E."/>
            <person name="Sarrocco S."/>
            <person name="Vannacci G."/>
        </authorList>
    </citation>
    <scope>NUCLEOTIDE SEQUENCE [LARGE SCALE GENOMIC DNA]</scope>
    <source>
        <strain evidence="3">T6776</strain>
    </source>
</reference>
<comment type="caution">
    <text evidence="2">The sequence shown here is derived from an EMBL/GenBank/DDBJ whole genome shotgun (WGS) entry which is preliminary data.</text>
</comment>
<protein>
    <submittedName>
        <fullName evidence="2">Uncharacterized protein</fullName>
    </submittedName>
</protein>
<name>A0A0F9X7K8_TRIHA</name>
<dbReference type="AlphaFoldDB" id="A0A0F9X7K8"/>
<feature type="region of interest" description="Disordered" evidence="1">
    <location>
        <begin position="82"/>
        <end position="122"/>
    </location>
</feature>
<organism evidence="2 3">
    <name type="scientific">Trichoderma harzianum</name>
    <name type="common">Hypocrea lixii</name>
    <dbReference type="NCBI Taxonomy" id="5544"/>
    <lineage>
        <taxon>Eukaryota</taxon>
        <taxon>Fungi</taxon>
        <taxon>Dikarya</taxon>
        <taxon>Ascomycota</taxon>
        <taxon>Pezizomycotina</taxon>
        <taxon>Sordariomycetes</taxon>
        <taxon>Hypocreomycetidae</taxon>
        <taxon>Hypocreales</taxon>
        <taxon>Hypocreaceae</taxon>
        <taxon>Trichoderma</taxon>
    </lineage>
</organism>
<dbReference type="EMBL" id="JOKZ01000209">
    <property type="protein sequence ID" value="KKP01171.1"/>
    <property type="molecule type" value="Genomic_DNA"/>
</dbReference>
<gene>
    <name evidence="2" type="ORF">THAR02_06736</name>
</gene>
<evidence type="ECO:0000313" key="2">
    <source>
        <dbReference type="EMBL" id="KKP01171.1"/>
    </source>
</evidence>
<accession>A0A0F9X7K8</accession>